<comment type="caution">
    <text evidence="2">The sequence shown here is derived from an EMBL/GenBank/DDBJ whole genome shotgun (WGS) entry which is preliminary data.</text>
</comment>
<dbReference type="Proteomes" id="UP001500635">
    <property type="component" value="Unassembled WGS sequence"/>
</dbReference>
<sequence length="136" mass="15197">MTGAVRDYGVAPDRTIRIMSDYGSSPLWSFGNIGTDTVGLSADLVTRLDDWQQLFDEHFHWETGWDDADVCTRYDELGRALLPLVSAELPGYAVELDLWPTDGGRHYVGEWVSGWEPPPREGSRSAFRPSPRGPQA</sequence>
<accession>A0ABP8J6Q1</accession>
<keyword evidence="3" id="KW-1185">Reference proteome</keyword>
<proteinExistence type="predicted"/>
<dbReference type="EMBL" id="BAABFR010000008">
    <property type="protein sequence ID" value="GAA4386059.1"/>
    <property type="molecule type" value="Genomic_DNA"/>
</dbReference>
<reference evidence="3" key="1">
    <citation type="journal article" date="2019" name="Int. J. Syst. Evol. Microbiol.">
        <title>The Global Catalogue of Microorganisms (GCM) 10K type strain sequencing project: providing services to taxonomists for standard genome sequencing and annotation.</title>
        <authorList>
            <consortium name="The Broad Institute Genomics Platform"/>
            <consortium name="The Broad Institute Genome Sequencing Center for Infectious Disease"/>
            <person name="Wu L."/>
            <person name="Ma J."/>
        </authorList>
    </citation>
    <scope>NUCLEOTIDE SEQUENCE [LARGE SCALE GENOMIC DNA]</scope>
    <source>
        <strain evidence="3">JCM 17688</strain>
    </source>
</reference>
<gene>
    <name evidence="2" type="ORF">GCM10023147_08820</name>
</gene>
<evidence type="ECO:0000313" key="3">
    <source>
        <dbReference type="Proteomes" id="UP001500635"/>
    </source>
</evidence>
<feature type="region of interest" description="Disordered" evidence="1">
    <location>
        <begin position="117"/>
        <end position="136"/>
    </location>
</feature>
<dbReference type="RefSeq" id="WP_344991418.1">
    <property type="nucleotide sequence ID" value="NZ_BAABFR010000008.1"/>
</dbReference>
<organism evidence="2 3">
    <name type="scientific">Tsukamurella soli</name>
    <dbReference type="NCBI Taxonomy" id="644556"/>
    <lineage>
        <taxon>Bacteria</taxon>
        <taxon>Bacillati</taxon>
        <taxon>Actinomycetota</taxon>
        <taxon>Actinomycetes</taxon>
        <taxon>Mycobacteriales</taxon>
        <taxon>Tsukamurellaceae</taxon>
        <taxon>Tsukamurella</taxon>
    </lineage>
</organism>
<name>A0ABP8J6Q1_9ACTN</name>
<evidence type="ECO:0000313" key="2">
    <source>
        <dbReference type="EMBL" id="GAA4386059.1"/>
    </source>
</evidence>
<evidence type="ECO:0000256" key="1">
    <source>
        <dbReference type="SAM" id="MobiDB-lite"/>
    </source>
</evidence>
<protein>
    <submittedName>
        <fullName evidence="2">Uncharacterized protein</fullName>
    </submittedName>
</protein>